<dbReference type="GeneID" id="109533131"/>
<feature type="signal peptide" evidence="1">
    <location>
        <begin position="1"/>
        <end position="17"/>
    </location>
</feature>
<feature type="domain" description="VWFC" evidence="2">
    <location>
        <begin position="57"/>
        <end position="129"/>
    </location>
</feature>
<dbReference type="AlphaFoldDB" id="A0AAR5NYR8"/>
<dbReference type="InterPro" id="IPR001007">
    <property type="entry name" value="VWF_dom"/>
</dbReference>
<dbReference type="Proteomes" id="UP000019118">
    <property type="component" value="Unassembled WGS sequence"/>
</dbReference>
<dbReference type="PROSITE" id="PS50184">
    <property type="entry name" value="VWFC_2"/>
    <property type="match status" value="1"/>
</dbReference>
<dbReference type="EnsemblMetazoa" id="XM_019898376.1">
    <property type="protein sequence ID" value="XP_019753935.1"/>
    <property type="gene ID" value="LOC109533131"/>
</dbReference>
<dbReference type="KEGG" id="dpa:109533131"/>
<feature type="chain" id="PRO_5043781428" description="VWFC domain-containing protein" evidence="1">
    <location>
        <begin position="18"/>
        <end position="277"/>
    </location>
</feature>
<keyword evidence="1" id="KW-0732">Signal</keyword>
<keyword evidence="4" id="KW-1185">Reference proteome</keyword>
<protein>
    <recommendedName>
        <fullName evidence="2">VWFC domain-containing protein</fullName>
    </recommendedName>
</protein>
<accession>A0AAR5NYR8</accession>
<evidence type="ECO:0000313" key="4">
    <source>
        <dbReference type="Proteomes" id="UP000019118"/>
    </source>
</evidence>
<proteinExistence type="predicted"/>
<evidence type="ECO:0000256" key="1">
    <source>
        <dbReference type="SAM" id="SignalP"/>
    </source>
</evidence>
<organism evidence="3 4">
    <name type="scientific">Dendroctonus ponderosae</name>
    <name type="common">Mountain pine beetle</name>
    <dbReference type="NCBI Taxonomy" id="77166"/>
    <lineage>
        <taxon>Eukaryota</taxon>
        <taxon>Metazoa</taxon>
        <taxon>Ecdysozoa</taxon>
        <taxon>Arthropoda</taxon>
        <taxon>Hexapoda</taxon>
        <taxon>Insecta</taxon>
        <taxon>Pterygota</taxon>
        <taxon>Neoptera</taxon>
        <taxon>Endopterygota</taxon>
        <taxon>Coleoptera</taxon>
        <taxon>Polyphaga</taxon>
        <taxon>Cucujiformia</taxon>
        <taxon>Curculionidae</taxon>
        <taxon>Scolytinae</taxon>
        <taxon>Dendroctonus</taxon>
    </lineage>
</organism>
<evidence type="ECO:0000259" key="2">
    <source>
        <dbReference type="PROSITE" id="PS50184"/>
    </source>
</evidence>
<reference evidence="3" key="2">
    <citation type="submission" date="2024-08" db="UniProtKB">
        <authorList>
            <consortium name="EnsemblMetazoa"/>
        </authorList>
    </citation>
    <scope>IDENTIFICATION</scope>
</reference>
<name>A0AAR5NYR8_DENPD</name>
<sequence length="277" mass="31111">MYTTVLMLLNIMPLILTSENCDKYGILLYEDIGCKPVMNATESCPSRYDCNFSRPKSGCTFKGKNYNPGEDIESELTYSACSIGCRCEDFNFIRCAVLDCPEHLGGYPEPDCLPKYELGKCCATEQICNATAEAKTCQVDGETYSIGAKFYPKNTCFSCICHANFTGEYDEETCMRQNCVAEIYSNEQINQKCAPAYFNFHSDEVLCCPNEFLCPEPTDDIKVVNFQADANATFQCQYGAGELKVGEGFHRRINKYGKDRNLLCECIMPPLVTCREV</sequence>
<evidence type="ECO:0000313" key="3">
    <source>
        <dbReference type="EnsemblMetazoa" id="XP_019753935.1"/>
    </source>
</evidence>
<reference evidence="4" key="1">
    <citation type="journal article" date="2013" name="Genome Biol.">
        <title>Draft genome of the mountain pine beetle, Dendroctonus ponderosae Hopkins, a major forest pest.</title>
        <authorList>
            <person name="Keeling C.I."/>
            <person name="Yuen M.M."/>
            <person name="Liao N.Y."/>
            <person name="Docking T.R."/>
            <person name="Chan S.K."/>
            <person name="Taylor G.A."/>
            <person name="Palmquist D.L."/>
            <person name="Jackman S.D."/>
            <person name="Nguyen A."/>
            <person name="Li M."/>
            <person name="Henderson H."/>
            <person name="Janes J.K."/>
            <person name="Zhao Y."/>
            <person name="Pandoh P."/>
            <person name="Moore R."/>
            <person name="Sperling F.A."/>
            <person name="Huber D.P."/>
            <person name="Birol I."/>
            <person name="Jones S.J."/>
            <person name="Bohlmann J."/>
        </authorList>
    </citation>
    <scope>NUCLEOTIDE SEQUENCE</scope>
</reference>